<feature type="coiled-coil region" evidence="1">
    <location>
        <begin position="48"/>
        <end position="75"/>
    </location>
</feature>
<gene>
    <name evidence="2" type="ORF">QE152_g3943</name>
</gene>
<name>A0AAW1N252_POPJA</name>
<accession>A0AAW1N252</accession>
<sequence length="212" mass="24813">MPFTQSQILDIKALFKESVKDIFENTEFVGHLTNLIAKNIDKKFDNILKTYTARCQELERENMMLKSKIDNMEQYTRRNSVRIFGIPEKNDGNIQAIVLNLCKDKLNVDLTAPSIDRVHRTGPWRTQEKKRGIILKLTNHWYKDILLRNRYKLKGTGVFICEDLTQSRRDLYKHTQQKCGMKNTFTRDGMMFAKVGGSKHKINSLEDLENVK</sequence>
<evidence type="ECO:0000256" key="1">
    <source>
        <dbReference type="SAM" id="Coils"/>
    </source>
</evidence>
<keyword evidence="1" id="KW-0175">Coiled coil</keyword>
<keyword evidence="3" id="KW-1185">Reference proteome</keyword>
<organism evidence="2 3">
    <name type="scientific">Popillia japonica</name>
    <name type="common">Japanese beetle</name>
    <dbReference type="NCBI Taxonomy" id="7064"/>
    <lineage>
        <taxon>Eukaryota</taxon>
        <taxon>Metazoa</taxon>
        <taxon>Ecdysozoa</taxon>
        <taxon>Arthropoda</taxon>
        <taxon>Hexapoda</taxon>
        <taxon>Insecta</taxon>
        <taxon>Pterygota</taxon>
        <taxon>Neoptera</taxon>
        <taxon>Endopterygota</taxon>
        <taxon>Coleoptera</taxon>
        <taxon>Polyphaga</taxon>
        <taxon>Scarabaeiformia</taxon>
        <taxon>Scarabaeidae</taxon>
        <taxon>Rutelinae</taxon>
        <taxon>Popillia</taxon>
    </lineage>
</organism>
<dbReference type="Proteomes" id="UP001458880">
    <property type="component" value="Unassembled WGS sequence"/>
</dbReference>
<comment type="caution">
    <text evidence="2">The sequence shown here is derived from an EMBL/GenBank/DDBJ whole genome shotgun (WGS) entry which is preliminary data.</text>
</comment>
<evidence type="ECO:0000313" key="3">
    <source>
        <dbReference type="Proteomes" id="UP001458880"/>
    </source>
</evidence>
<dbReference type="InterPro" id="IPR004244">
    <property type="entry name" value="Transposase_22"/>
</dbReference>
<dbReference type="PANTHER" id="PTHR11505">
    <property type="entry name" value="L1 TRANSPOSABLE ELEMENT-RELATED"/>
    <property type="match status" value="1"/>
</dbReference>
<dbReference type="Gene3D" id="3.30.70.1820">
    <property type="entry name" value="L1 transposable element, RRM domain"/>
    <property type="match status" value="1"/>
</dbReference>
<proteinExistence type="predicted"/>
<reference evidence="2 3" key="1">
    <citation type="journal article" date="2024" name="BMC Genomics">
        <title>De novo assembly and annotation of Popillia japonica's genome with initial clues to its potential as an invasive pest.</title>
        <authorList>
            <person name="Cucini C."/>
            <person name="Boschi S."/>
            <person name="Funari R."/>
            <person name="Cardaioli E."/>
            <person name="Iannotti N."/>
            <person name="Marturano G."/>
            <person name="Paoli F."/>
            <person name="Bruttini M."/>
            <person name="Carapelli A."/>
            <person name="Frati F."/>
            <person name="Nardi F."/>
        </authorList>
    </citation>
    <scope>NUCLEOTIDE SEQUENCE [LARGE SCALE GENOMIC DNA]</scope>
    <source>
        <strain evidence="2">DMR45628</strain>
    </source>
</reference>
<evidence type="ECO:0000313" key="2">
    <source>
        <dbReference type="EMBL" id="KAK9752712.1"/>
    </source>
</evidence>
<protein>
    <recommendedName>
        <fullName evidence="4">Endonuclease-reverse transcriptase</fullName>
    </recommendedName>
</protein>
<dbReference type="AlphaFoldDB" id="A0AAW1N252"/>
<evidence type="ECO:0008006" key="4">
    <source>
        <dbReference type="Google" id="ProtNLM"/>
    </source>
</evidence>
<dbReference type="EMBL" id="JASPKY010000018">
    <property type="protein sequence ID" value="KAK9752712.1"/>
    <property type="molecule type" value="Genomic_DNA"/>
</dbReference>